<comment type="caution">
    <text evidence="1">The sequence shown here is derived from an EMBL/GenBank/DDBJ whole genome shotgun (WGS) entry which is preliminary data.</text>
</comment>
<sequence length="90" mass="10432">SYTVAPLHKQILAFYQRFKNTKQVESAITRGWNLIAFDTIQTLKDASHKMVAIKTFCKLVVGGAYTFKSVNQTYPNDFELLKQTYDHYVH</sequence>
<organism evidence="1 2">
    <name type="scientific">Puccinia coronata f. sp. avenae</name>
    <dbReference type="NCBI Taxonomy" id="200324"/>
    <lineage>
        <taxon>Eukaryota</taxon>
        <taxon>Fungi</taxon>
        <taxon>Dikarya</taxon>
        <taxon>Basidiomycota</taxon>
        <taxon>Pucciniomycotina</taxon>
        <taxon>Pucciniomycetes</taxon>
        <taxon>Pucciniales</taxon>
        <taxon>Pucciniaceae</taxon>
        <taxon>Puccinia</taxon>
    </lineage>
</organism>
<name>A0A2N5UYN1_9BASI</name>
<dbReference type="Proteomes" id="UP000235392">
    <property type="component" value="Unassembled WGS sequence"/>
</dbReference>
<proteinExistence type="predicted"/>
<dbReference type="AlphaFoldDB" id="A0A2N5UYN1"/>
<reference evidence="1 2" key="1">
    <citation type="submission" date="2017-11" db="EMBL/GenBank/DDBJ databases">
        <title>De novo assembly and phasing of dikaryotic genomes from two isolates of Puccinia coronata f. sp. avenae, the causal agent of oat crown rust.</title>
        <authorList>
            <person name="Miller M.E."/>
            <person name="Zhang Y."/>
            <person name="Omidvar V."/>
            <person name="Sperschneider J."/>
            <person name="Schwessinger B."/>
            <person name="Raley C."/>
            <person name="Palmer J.M."/>
            <person name="Garnica D."/>
            <person name="Upadhyaya N."/>
            <person name="Rathjen J."/>
            <person name="Taylor J.M."/>
            <person name="Park R.F."/>
            <person name="Dodds P.N."/>
            <person name="Hirsch C.D."/>
            <person name="Kianian S.F."/>
            <person name="Figueroa M."/>
        </authorList>
    </citation>
    <scope>NUCLEOTIDE SEQUENCE [LARGE SCALE GENOMIC DNA]</scope>
    <source>
        <strain evidence="1">12SD80</strain>
    </source>
</reference>
<accession>A0A2N5UYN1</accession>
<evidence type="ECO:0000313" key="1">
    <source>
        <dbReference type="EMBL" id="PLW42868.1"/>
    </source>
</evidence>
<protein>
    <submittedName>
        <fullName evidence="1">Uncharacterized protein</fullName>
    </submittedName>
</protein>
<gene>
    <name evidence="1" type="ORF">PCASD_07272</name>
</gene>
<dbReference type="EMBL" id="PGCI01000074">
    <property type="protein sequence ID" value="PLW42868.1"/>
    <property type="molecule type" value="Genomic_DNA"/>
</dbReference>
<evidence type="ECO:0000313" key="2">
    <source>
        <dbReference type="Proteomes" id="UP000235392"/>
    </source>
</evidence>
<feature type="non-terminal residue" evidence="1">
    <location>
        <position position="1"/>
    </location>
</feature>